<evidence type="ECO:0000256" key="3">
    <source>
        <dbReference type="ARBA" id="ARBA00022679"/>
    </source>
</evidence>
<proteinExistence type="predicted"/>
<evidence type="ECO:0000256" key="4">
    <source>
        <dbReference type="ARBA" id="ARBA00022741"/>
    </source>
</evidence>
<organism evidence="11 12">
    <name type="scientific">Piscinibacter terrae</name>
    <dbReference type="NCBI Taxonomy" id="2496871"/>
    <lineage>
        <taxon>Bacteria</taxon>
        <taxon>Pseudomonadati</taxon>
        <taxon>Pseudomonadota</taxon>
        <taxon>Betaproteobacteria</taxon>
        <taxon>Burkholderiales</taxon>
        <taxon>Sphaerotilaceae</taxon>
        <taxon>Piscinibacter</taxon>
    </lineage>
</organism>
<keyword evidence="3" id="KW-0808">Transferase</keyword>
<dbReference type="OrthoDB" id="9791419at2"/>
<evidence type="ECO:0000256" key="1">
    <source>
        <dbReference type="ARBA" id="ARBA00012513"/>
    </source>
</evidence>
<evidence type="ECO:0000256" key="6">
    <source>
        <dbReference type="ARBA" id="ARBA00022840"/>
    </source>
</evidence>
<dbReference type="InterPro" id="IPR017441">
    <property type="entry name" value="Protein_kinase_ATP_BS"/>
</dbReference>
<feature type="transmembrane region" description="Helical" evidence="9">
    <location>
        <begin position="42"/>
        <end position="61"/>
    </location>
</feature>
<feature type="binding site" evidence="7">
    <location>
        <position position="194"/>
    </location>
    <ligand>
        <name>ATP</name>
        <dbReference type="ChEBI" id="CHEBI:30616"/>
    </ligand>
</feature>
<keyword evidence="9" id="KW-0812">Transmembrane</keyword>
<keyword evidence="2 11" id="KW-0723">Serine/threonine-protein kinase</keyword>
<evidence type="ECO:0000256" key="2">
    <source>
        <dbReference type="ARBA" id="ARBA00022527"/>
    </source>
</evidence>
<dbReference type="GO" id="GO:0004674">
    <property type="term" value="F:protein serine/threonine kinase activity"/>
    <property type="evidence" value="ECO:0007669"/>
    <property type="project" value="UniProtKB-KW"/>
</dbReference>
<dbReference type="SMART" id="SM00220">
    <property type="entry name" value="S_TKc"/>
    <property type="match status" value="1"/>
</dbReference>
<keyword evidence="12" id="KW-1185">Reference proteome</keyword>
<dbReference type="FunFam" id="1.10.510.10:FF:000021">
    <property type="entry name" value="Serine/threonine protein kinase"/>
    <property type="match status" value="1"/>
</dbReference>
<dbReference type="EC" id="2.7.11.1" evidence="1"/>
<dbReference type="PANTHER" id="PTHR43289:SF6">
    <property type="entry name" value="SERINE_THREONINE-PROTEIN KINASE NEKL-3"/>
    <property type="match status" value="1"/>
</dbReference>
<dbReference type="EMBL" id="QUSW01000003">
    <property type="protein sequence ID" value="RQP24489.1"/>
    <property type="molecule type" value="Genomic_DNA"/>
</dbReference>
<reference evidence="11 12" key="2">
    <citation type="submission" date="2018-12" db="EMBL/GenBank/DDBJ databases">
        <title>Rhizobacter gummiphilus sp. nov., a rubber-degrading bacterium isolated from the soil of a botanical garden in Japan.</title>
        <authorList>
            <person name="Shunsuke S.S."/>
        </authorList>
    </citation>
    <scope>NUCLEOTIDE SEQUENCE [LARGE SCALE GENOMIC DNA]</scope>
    <source>
        <strain evidence="11 12">S-16</strain>
    </source>
</reference>
<evidence type="ECO:0000256" key="8">
    <source>
        <dbReference type="SAM" id="MobiDB-lite"/>
    </source>
</evidence>
<dbReference type="AlphaFoldDB" id="A0A3N7JU82"/>
<evidence type="ECO:0000256" key="9">
    <source>
        <dbReference type="SAM" id="Phobius"/>
    </source>
</evidence>
<dbReference type="InterPro" id="IPR000719">
    <property type="entry name" value="Prot_kinase_dom"/>
</dbReference>
<dbReference type="CDD" id="cd14014">
    <property type="entry name" value="STKc_PknB_like"/>
    <property type="match status" value="1"/>
</dbReference>
<accession>A0A3N7JU82</accession>
<evidence type="ECO:0000256" key="5">
    <source>
        <dbReference type="ARBA" id="ARBA00022777"/>
    </source>
</evidence>
<keyword evidence="5 11" id="KW-0418">Kinase</keyword>
<evidence type="ECO:0000256" key="7">
    <source>
        <dbReference type="PROSITE-ProRule" id="PRU10141"/>
    </source>
</evidence>
<keyword evidence="9" id="KW-1133">Transmembrane helix</keyword>
<dbReference type="SUPFAM" id="SSF56112">
    <property type="entry name" value="Protein kinase-like (PK-like)"/>
    <property type="match status" value="1"/>
</dbReference>
<dbReference type="InterPro" id="IPR011009">
    <property type="entry name" value="Kinase-like_dom_sf"/>
</dbReference>
<dbReference type="InterPro" id="IPR008271">
    <property type="entry name" value="Ser/Thr_kinase_AS"/>
</dbReference>
<feature type="region of interest" description="Disordered" evidence="8">
    <location>
        <begin position="116"/>
        <end position="156"/>
    </location>
</feature>
<name>A0A3N7JU82_9BURK</name>
<protein>
    <recommendedName>
        <fullName evidence="1">non-specific serine/threonine protein kinase</fullName>
        <ecNumber evidence="1">2.7.11.1</ecNumber>
    </recommendedName>
</protein>
<evidence type="ECO:0000313" key="12">
    <source>
        <dbReference type="Proteomes" id="UP000267464"/>
    </source>
</evidence>
<evidence type="ECO:0000259" key="10">
    <source>
        <dbReference type="PROSITE" id="PS50011"/>
    </source>
</evidence>
<reference evidence="11 12" key="1">
    <citation type="submission" date="2018-08" db="EMBL/GenBank/DDBJ databases">
        <authorList>
            <person name="Khan S.A."/>
            <person name="Jeon C.O."/>
            <person name="Chun B.H."/>
            <person name="Jeong S.E."/>
        </authorList>
    </citation>
    <scope>NUCLEOTIDE SEQUENCE [LARGE SCALE GENOMIC DNA]</scope>
    <source>
        <strain evidence="11 12">S-16</strain>
    </source>
</reference>
<feature type="transmembrane region" description="Helical" evidence="9">
    <location>
        <begin position="68"/>
        <end position="87"/>
    </location>
</feature>
<dbReference type="GO" id="GO:0005524">
    <property type="term" value="F:ATP binding"/>
    <property type="evidence" value="ECO:0007669"/>
    <property type="project" value="UniProtKB-UniRule"/>
</dbReference>
<feature type="domain" description="Protein kinase" evidence="10">
    <location>
        <begin position="165"/>
        <end position="426"/>
    </location>
</feature>
<dbReference type="Gene3D" id="1.10.510.10">
    <property type="entry name" value="Transferase(Phosphotransferase) domain 1"/>
    <property type="match status" value="1"/>
</dbReference>
<dbReference type="PROSITE" id="PS50011">
    <property type="entry name" value="PROTEIN_KINASE_DOM"/>
    <property type="match status" value="1"/>
</dbReference>
<dbReference type="Pfam" id="PF00069">
    <property type="entry name" value="Pkinase"/>
    <property type="match status" value="1"/>
</dbReference>
<dbReference type="PANTHER" id="PTHR43289">
    <property type="entry name" value="MITOGEN-ACTIVATED PROTEIN KINASE KINASE KINASE 20-RELATED"/>
    <property type="match status" value="1"/>
</dbReference>
<comment type="caution">
    <text evidence="11">The sequence shown here is derived from an EMBL/GenBank/DDBJ whole genome shotgun (WGS) entry which is preliminary data.</text>
</comment>
<dbReference type="Gene3D" id="3.30.200.20">
    <property type="entry name" value="Phosphorylase Kinase, domain 1"/>
    <property type="match status" value="1"/>
</dbReference>
<keyword evidence="6 7" id="KW-0067">ATP-binding</keyword>
<keyword evidence="4 7" id="KW-0547">Nucleotide-binding</keyword>
<keyword evidence="9" id="KW-0472">Membrane</keyword>
<dbReference type="Proteomes" id="UP000267464">
    <property type="component" value="Unassembled WGS sequence"/>
</dbReference>
<sequence>MSCSPRVIFARPVLTCTGMSASQVLVQVLTGGLSSPDASVGPLAAAFITLLAVGAYLGAVAPSMKPRAALLASIGLALLLLGGSAALLAGAGLWWPTWPAVLALVFGHVGLRGGRRSVPQSTRLPASTAAAKPVSKPAGAAKNTTPPSTLGPITVTPDRTQLGRYRIDRQLGRGAMGAVYLGHDPKIGRQVAIKTMALSQEFDGAELTEARARFFREAETAGRLQHRDIVTIFDAGEDQDLAFIAMEYLKGHDMQRYTSAANLLPVPTVLRIVSRVADALAYAHSQGVVHRDIKPANVMIDPSDDSVKVTDFGIARITDSSRTRTGMVLGTPSFMSPEQMAGRRVDGRSDLYSLGVMLFQLLVGRLPHHADSMAKLMYQIANDPAPDIRTLRKDLPEPLANVVALALEKRPEVRYADGRQFAEDLRTIAANMGGAVHVRATSGDAAPPESDAFAATVKISRGDPGHNPSP</sequence>
<dbReference type="PROSITE" id="PS00107">
    <property type="entry name" value="PROTEIN_KINASE_ATP"/>
    <property type="match status" value="1"/>
</dbReference>
<dbReference type="PROSITE" id="PS00108">
    <property type="entry name" value="PROTEIN_KINASE_ST"/>
    <property type="match status" value="1"/>
</dbReference>
<gene>
    <name evidence="11" type="ORF">DZC73_14485</name>
</gene>
<evidence type="ECO:0000313" key="11">
    <source>
        <dbReference type="EMBL" id="RQP24489.1"/>
    </source>
</evidence>